<organism evidence="2 3">
    <name type="scientific">Kurthia gibsonii</name>
    <dbReference type="NCBI Taxonomy" id="33946"/>
    <lineage>
        <taxon>Bacteria</taxon>
        <taxon>Bacillati</taxon>
        <taxon>Bacillota</taxon>
        <taxon>Bacilli</taxon>
        <taxon>Bacillales</taxon>
        <taxon>Caryophanaceae</taxon>
        <taxon>Kurthia</taxon>
    </lineage>
</organism>
<dbReference type="Proteomes" id="UP001398420">
    <property type="component" value="Unassembled WGS sequence"/>
</dbReference>
<name>A0ABU9LRE9_9BACL</name>
<evidence type="ECO:0000313" key="3">
    <source>
        <dbReference type="Proteomes" id="UP001398420"/>
    </source>
</evidence>
<keyword evidence="1" id="KW-0732">Signal</keyword>
<sequence length="270" mass="30708">MKKYILILLLFLSCLTFAFEKNVTAKTNTITFSNKQVMKTWFYPYRDPAGKVAANAIRSLQGFTINAKKDIYVSYATDDKTTYGYIYHYYSTGKLVKKSTRLVIGHGQAISNYKGSIYVVADISGKKNYQMYKIDEKTLRVKQSWILPSNIHPNVLYMHNEREASVVSKVTEGYHINRITLTGKQAVLDTKKRIVVKGLVGTTVKKPVQGFTYEKGLYYILSDGQYGVIDAKGNLKRIALQTKREPEGIGFVNGKMVMAFNNLNELFKQK</sequence>
<feature type="chain" id="PRO_5047181995" evidence="1">
    <location>
        <begin position="19"/>
        <end position="270"/>
    </location>
</feature>
<comment type="caution">
    <text evidence="2">The sequence shown here is derived from an EMBL/GenBank/DDBJ whole genome shotgun (WGS) entry which is preliminary data.</text>
</comment>
<dbReference type="EMBL" id="JBCEWA010000010">
    <property type="protein sequence ID" value="MEL5989256.1"/>
    <property type="molecule type" value="Genomic_DNA"/>
</dbReference>
<evidence type="ECO:0000313" key="2">
    <source>
        <dbReference type="EMBL" id="MEL5989256.1"/>
    </source>
</evidence>
<accession>A0ABU9LRE9</accession>
<gene>
    <name evidence="2" type="ORF">AAF454_12655</name>
</gene>
<proteinExistence type="predicted"/>
<dbReference type="RefSeq" id="WP_342303120.1">
    <property type="nucleotide sequence ID" value="NZ_JBCEWA010000010.1"/>
</dbReference>
<reference evidence="2 3" key="1">
    <citation type="submission" date="2024-04" db="EMBL/GenBank/DDBJ databases">
        <authorList>
            <person name="Wu Y.S."/>
            <person name="Zhang L."/>
        </authorList>
    </citation>
    <scope>NUCLEOTIDE SEQUENCE [LARGE SCALE GENOMIC DNA]</scope>
    <source>
        <strain evidence="2 3">KG-01</strain>
    </source>
</reference>
<keyword evidence="3" id="KW-1185">Reference proteome</keyword>
<evidence type="ECO:0000256" key="1">
    <source>
        <dbReference type="SAM" id="SignalP"/>
    </source>
</evidence>
<feature type="signal peptide" evidence="1">
    <location>
        <begin position="1"/>
        <end position="18"/>
    </location>
</feature>
<protein>
    <submittedName>
        <fullName evidence="2">Uncharacterized protein</fullName>
    </submittedName>
</protein>